<sequence length="374" mass="41448">MDAYYEQLLRRGGAARFPGPPDDAMQRSGDRHGGNPRHQPPDSCCLRPAASRGSGWRAECEATEAEDAAREDGSGFQPELELPLSLRSDEEPENPSPFVPPHHHTHTHCGLHRPVDVSYHLPAGGGRCSCTPHHTRQHQPRPLSAPCRHRQPWAESPPRRHGCAHEGGVSVNVPLFSVPDARGVSEVAAMAPSAAGAEASATRSVTLPDASRNIFVTYSSDASSEIVAFTHFLRSHGFRPAVDMYDTTLRPLDVNKWKDTYLNDPSVLVIAAISPQYKADVDGFAVDDHGLHTKYIHSMMQNEFIQQGSLNFRFIPVLFLDASQKHVPNWLQNTCVHRWPRDADTLLLRLLREERYVAPPVPEQLTLVIRPVAP</sequence>
<dbReference type="Pfam" id="PF08357">
    <property type="entry name" value="SEFIR"/>
    <property type="match status" value="1"/>
</dbReference>
<feature type="region of interest" description="Disordered" evidence="1">
    <location>
        <begin position="132"/>
        <end position="161"/>
    </location>
</feature>
<dbReference type="InParanoid" id="A0A6P7LPM6"/>
<organism evidence="3 4">
    <name type="scientific">Betta splendens</name>
    <name type="common">Siamese fighting fish</name>
    <dbReference type="NCBI Taxonomy" id="158456"/>
    <lineage>
        <taxon>Eukaryota</taxon>
        <taxon>Metazoa</taxon>
        <taxon>Chordata</taxon>
        <taxon>Craniata</taxon>
        <taxon>Vertebrata</taxon>
        <taxon>Euteleostomi</taxon>
        <taxon>Actinopterygii</taxon>
        <taxon>Neopterygii</taxon>
        <taxon>Teleostei</taxon>
        <taxon>Neoteleostei</taxon>
        <taxon>Acanthomorphata</taxon>
        <taxon>Anabantaria</taxon>
        <taxon>Anabantiformes</taxon>
        <taxon>Anabantoidei</taxon>
        <taxon>Osphronemidae</taxon>
        <taxon>Betta</taxon>
    </lineage>
</organism>
<evidence type="ECO:0000313" key="4">
    <source>
        <dbReference type="RefSeq" id="XP_028995922.1"/>
    </source>
</evidence>
<dbReference type="RefSeq" id="XP_028995922.1">
    <property type="nucleotide sequence ID" value="XM_029140089.3"/>
</dbReference>
<evidence type="ECO:0000259" key="2">
    <source>
        <dbReference type="PROSITE" id="PS51534"/>
    </source>
</evidence>
<feature type="region of interest" description="Disordered" evidence="1">
    <location>
        <begin position="1"/>
        <end position="78"/>
    </location>
</feature>
<evidence type="ECO:0000256" key="1">
    <source>
        <dbReference type="SAM" id="MobiDB-lite"/>
    </source>
</evidence>
<reference evidence="4" key="1">
    <citation type="submission" date="2025-08" db="UniProtKB">
        <authorList>
            <consortium name="RefSeq"/>
        </authorList>
    </citation>
    <scope>IDENTIFICATION</scope>
</reference>
<feature type="domain" description="SEFIR" evidence="2">
    <location>
        <begin position="211"/>
        <end position="348"/>
    </location>
</feature>
<dbReference type="KEGG" id="bspl:114849060"/>
<dbReference type="GO" id="GO:0043123">
    <property type="term" value="P:positive regulation of canonical NF-kappaB signal transduction"/>
    <property type="evidence" value="ECO:0007669"/>
    <property type="project" value="TreeGrafter"/>
</dbReference>
<dbReference type="PANTHER" id="PTHR34257:SF4">
    <property type="entry name" value="ADAPTER PROTEIN CIKS"/>
    <property type="match status" value="1"/>
</dbReference>
<feature type="compositionally biased region" description="Basic and acidic residues" evidence="1">
    <location>
        <begin position="24"/>
        <end position="33"/>
    </location>
</feature>
<dbReference type="AlphaFoldDB" id="A0A6P7LPM6"/>
<name>A0A6P7LPM6_BETSP</name>
<dbReference type="PANTHER" id="PTHR34257">
    <property type="entry name" value="ADAPTER PROTEIN CIKS"/>
    <property type="match status" value="1"/>
</dbReference>
<keyword evidence="3" id="KW-1185">Reference proteome</keyword>
<dbReference type="Proteomes" id="UP000515150">
    <property type="component" value="Chromosome 22"/>
</dbReference>
<protein>
    <submittedName>
        <fullName evidence="4">E3 ubiquitin ligase TRAF3IP2-like</fullName>
    </submittedName>
</protein>
<dbReference type="GO" id="GO:0006959">
    <property type="term" value="P:humoral immune response"/>
    <property type="evidence" value="ECO:0007669"/>
    <property type="project" value="TreeGrafter"/>
</dbReference>
<dbReference type="InterPro" id="IPR053047">
    <property type="entry name" value="E3_ubiq_ligase_TRAF3IP2"/>
</dbReference>
<proteinExistence type="predicted"/>
<evidence type="ECO:0000313" key="3">
    <source>
        <dbReference type="Proteomes" id="UP000515150"/>
    </source>
</evidence>
<accession>A0A6P7LPM6</accession>
<gene>
    <name evidence="4" type="primary">LOC114849060</name>
</gene>
<dbReference type="GeneID" id="114849060"/>
<dbReference type="OrthoDB" id="6021171at2759"/>
<dbReference type="PROSITE" id="PS51534">
    <property type="entry name" value="SEFIR"/>
    <property type="match status" value="1"/>
</dbReference>
<dbReference type="InterPro" id="IPR013568">
    <property type="entry name" value="SEFIR_dom"/>
</dbReference>